<dbReference type="InterPro" id="IPR003423">
    <property type="entry name" value="OMP_efflux"/>
</dbReference>
<dbReference type="Proteomes" id="UP000190777">
    <property type="component" value="Unassembled WGS sequence"/>
</dbReference>
<evidence type="ECO:0000256" key="3">
    <source>
        <dbReference type="ARBA" id="ARBA00022448"/>
    </source>
</evidence>
<evidence type="ECO:0000256" key="4">
    <source>
        <dbReference type="ARBA" id="ARBA00022452"/>
    </source>
</evidence>
<feature type="chain" id="PRO_5016936994" evidence="8">
    <location>
        <begin position="24"/>
        <end position="580"/>
    </location>
</feature>
<protein>
    <submittedName>
        <fullName evidence="10">Type I secretion outer membrane protein, TolC family</fullName>
    </submittedName>
</protein>
<dbReference type="SUPFAM" id="SSF56954">
    <property type="entry name" value="Outer membrane efflux proteins (OEP)"/>
    <property type="match status" value="1"/>
</dbReference>
<comment type="subcellular location">
    <subcellularLocation>
        <location evidence="1">Cell outer membrane</location>
    </subcellularLocation>
</comment>
<dbReference type="PANTHER" id="PTHR30026">
    <property type="entry name" value="OUTER MEMBRANE PROTEIN TOLC"/>
    <property type="match status" value="1"/>
</dbReference>
<organism evidence="10 12">
    <name type="scientific">Moraxella equi</name>
    <dbReference type="NCBI Taxonomy" id="60442"/>
    <lineage>
        <taxon>Bacteria</taxon>
        <taxon>Pseudomonadati</taxon>
        <taxon>Pseudomonadota</taxon>
        <taxon>Gammaproteobacteria</taxon>
        <taxon>Moraxellales</taxon>
        <taxon>Moraxellaceae</taxon>
        <taxon>Moraxella</taxon>
    </lineage>
</organism>
<dbReference type="RefSeq" id="WP_079324679.1">
    <property type="nucleotide sequence ID" value="NZ_MXAP01000034.1"/>
</dbReference>
<evidence type="ECO:0000313" key="10">
    <source>
        <dbReference type="EMBL" id="STZ04399.1"/>
    </source>
</evidence>
<dbReference type="Gene3D" id="1.20.1600.10">
    <property type="entry name" value="Outer membrane efflux proteins (OEP)"/>
    <property type="match status" value="1"/>
</dbReference>
<evidence type="ECO:0000256" key="5">
    <source>
        <dbReference type="ARBA" id="ARBA00022692"/>
    </source>
</evidence>
<keyword evidence="11" id="KW-1185">Reference proteome</keyword>
<keyword evidence="4" id="KW-1134">Transmembrane beta strand</keyword>
<dbReference type="GO" id="GO:0009279">
    <property type="term" value="C:cell outer membrane"/>
    <property type="evidence" value="ECO:0007669"/>
    <property type="project" value="UniProtKB-SubCell"/>
</dbReference>
<keyword evidence="3" id="KW-0813">Transport</keyword>
<comment type="similarity">
    <text evidence="2">Belongs to the outer membrane factor (OMF) (TC 1.B.17) family.</text>
</comment>
<reference evidence="10 12" key="2">
    <citation type="submission" date="2018-06" db="EMBL/GenBank/DDBJ databases">
        <authorList>
            <consortium name="Pathogen Informatics"/>
            <person name="Doyle S."/>
        </authorList>
    </citation>
    <scope>NUCLEOTIDE SEQUENCE [LARGE SCALE GENOMIC DNA]</scope>
    <source>
        <strain evidence="10 12">NCTC11012</strain>
    </source>
</reference>
<dbReference type="PANTHER" id="PTHR30026:SF20">
    <property type="entry name" value="OUTER MEMBRANE PROTEIN TOLC"/>
    <property type="match status" value="1"/>
</dbReference>
<evidence type="ECO:0000256" key="8">
    <source>
        <dbReference type="SAM" id="SignalP"/>
    </source>
</evidence>
<keyword evidence="5" id="KW-0812">Transmembrane</keyword>
<reference evidence="9 11" key="1">
    <citation type="submission" date="2017-03" db="EMBL/GenBank/DDBJ databases">
        <title>Draft genome sequence of Moraxella equi CCUG 4950T type strain.</title>
        <authorList>
            <person name="Salva-Serra F."/>
            <person name="Engstrom-Jakobsson H."/>
            <person name="Thorell K."/>
            <person name="Jaen-Luchoro D."/>
            <person name="Gonzales-Siles L."/>
            <person name="Karlsson R."/>
            <person name="Yazdan S."/>
            <person name="Boulund F."/>
            <person name="Johnning A."/>
            <person name="Engstrand L."/>
            <person name="Kristiansson E."/>
            <person name="Moore E."/>
        </authorList>
    </citation>
    <scope>NUCLEOTIDE SEQUENCE [LARGE SCALE GENOMIC DNA]</scope>
    <source>
        <strain evidence="9 11">CCUG 4950</strain>
    </source>
</reference>
<name>A0A378QU02_9GAMM</name>
<dbReference type="Proteomes" id="UP000254618">
    <property type="component" value="Unassembled WGS sequence"/>
</dbReference>
<feature type="signal peptide" evidence="8">
    <location>
        <begin position="1"/>
        <end position="23"/>
    </location>
</feature>
<dbReference type="GO" id="GO:1990281">
    <property type="term" value="C:efflux pump complex"/>
    <property type="evidence" value="ECO:0007669"/>
    <property type="project" value="TreeGrafter"/>
</dbReference>
<evidence type="ECO:0000256" key="6">
    <source>
        <dbReference type="ARBA" id="ARBA00023136"/>
    </source>
</evidence>
<evidence type="ECO:0000256" key="7">
    <source>
        <dbReference type="ARBA" id="ARBA00023237"/>
    </source>
</evidence>
<dbReference type="GO" id="GO:0015288">
    <property type="term" value="F:porin activity"/>
    <property type="evidence" value="ECO:0007669"/>
    <property type="project" value="TreeGrafter"/>
</dbReference>
<evidence type="ECO:0000313" key="11">
    <source>
        <dbReference type="Proteomes" id="UP000190777"/>
    </source>
</evidence>
<sequence>MIHHNLKKCLLLGLGLLPVLVSADINPLDLDALLIRATQTHPLVNAAKADEMAAVEGMKAAKLGLLPTPTISAGHDKDDGLVSTIAIRQPLWTGGRLTAQINQSIYDNKAANAYVYEQQNTVAKNTIDIWRSYIYAIALQELYKDSLARLKEFEAMMERRVAQGVSAKIELDLVKNRFYQDQNALQNAIEQERVAGARLAQLIGENLGTKHYNITMKSLTDYAKSQSVHFETQVFGNSGSHHPSVVRQHFQVEAAKQEAKAQAAGRYPNIYAQYQHTFEHDNNEDEGEFSLGMSYDPGAGFSSIALTRAANARALSLTQTQEATRRSVMESLQTQYQEFTSARDREQSIKLAIDGAKLVVDSYGRQFIAGRKSWLEVLNAVREHTQYEQQLLEVQSQMVASFYKLQVDFGAMDWQSDYGNMHVPINEFRPYRNFLSWTQTHVPIHHVEDQNTAVNGATDPVMDDANTLSETVKTQKELQENFVNQEDLWIEPPRDESLRQIDVATQESSEQDSESESGMVIESETIIEGEGVEMLTESSKNLDILILRSKPQPKPSESELMSEQEVQEIPVIVDDVKTTE</sequence>
<dbReference type="Pfam" id="PF02321">
    <property type="entry name" value="OEP"/>
    <property type="match status" value="2"/>
</dbReference>
<keyword evidence="6" id="KW-0472">Membrane</keyword>
<evidence type="ECO:0000313" key="12">
    <source>
        <dbReference type="Proteomes" id="UP000254618"/>
    </source>
</evidence>
<evidence type="ECO:0000256" key="2">
    <source>
        <dbReference type="ARBA" id="ARBA00007613"/>
    </source>
</evidence>
<evidence type="ECO:0000313" key="9">
    <source>
        <dbReference type="EMBL" id="OPH39571.1"/>
    </source>
</evidence>
<proteinExistence type="inferred from homology"/>
<dbReference type="EMBL" id="UGQF01000001">
    <property type="protein sequence ID" value="STZ04399.1"/>
    <property type="molecule type" value="Genomic_DNA"/>
</dbReference>
<evidence type="ECO:0000256" key="1">
    <source>
        <dbReference type="ARBA" id="ARBA00004442"/>
    </source>
</evidence>
<keyword evidence="8" id="KW-0732">Signal</keyword>
<gene>
    <name evidence="9" type="ORF">B5J93_03595</name>
    <name evidence="10" type="ORF">NCTC11012_02679</name>
</gene>
<dbReference type="GO" id="GO:0015562">
    <property type="term" value="F:efflux transmembrane transporter activity"/>
    <property type="evidence" value="ECO:0007669"/>
    <property type="project" value="InterPro"/>
</dbReference>
<accession>A0A378QU02</accession>
<dbReference type="EMBL" id="MXAP01000034">
    <property type="protein sequence ID" value="OPH39571.1"/>
    <property type="molecule type" value="Genomic_DNA"/>
</dbReference>
<dbReference type="AlphaFoldDB" id="A0A378QU02"/>
<dbReference type="InterPro" id="IPR051906">
    <property type="entry name" value="TolC-like"/>
</dbReference>
<keyword evidence="7" id="KW-0998">Cell outer membrane</keyword>